<evidence type="ECO:0000313" key="2">
    <source>
        <dbReference type="Proteomes" id="UP000034350"/>
    </source>
</evidence>
<comment type="caution">
    <text evidence="1">The sequence shown here is derived from an EMBL/GenBank/DDBJ whole genome shotgun (WGS) entry which is preliminary data.</text>
</comment>
<reference evidence="1 2" key="1">
    <citation type="journal article" date="2015" name="Environ. Microbiol.">
        <title>Genome analyses suggest the presence of polyploidy and recent human-driven expansions in eight global populations of the honeybee pathogen Nosema ceranae.</title>
        <authorList>
            <person name="Pelin A."/>
            <person name="Selman M."/>
            <person name="Aris-Brosou S."/>
            <person name="Farinelli L."/>
            <person name="Corradi N."/>
        </authorList>
    </citation>
    <scope>NUCLEOTIDE SEQUENCE [LARGE SCALE GENOMIC DNA]</scope>
    <source>
        <strain evidence="1 2">PA08 1199</strain>
    </source>
</reference>
<dbReference type="EMBL" id="JPQZ01000020">
    <property type="protein sequence ID" value="KKO75483.1"/>
    <property type="molecule type" value="Genomic_DNA"/>
</dbReference>
<dbReference type="AlphaFoldDB" id="A0A0F9WRE3"/>
<dbReference type="VEuPathDB" id="MicrosporidiaDB:AAJ76_2000053344"/>
<evidence type="ECO:0000313" key="1">
    <source>
        <dbReference type="EMBL" id="KKO75483.1"/>
    </source>
</evidence>
<protein>
    <submittedName>
        <fullName evidence="1">Uncharacterized protein</fullName>
    </submittedName>
</protein>
<sequence>MNRLGLLAQTAYHNFSLKIRNKKLNNEKNKLCIKKGLQVGSLR</sequence>
<dbReference type="GeneID" id="36319331"/>
<keyword evidence="2" id="KW-1185">Reference proteome</keyword>
<proteinExistence type="predicted"/>
<dbReference type="RefSeq" id="XP_024331225.1">
    <property type="nucleotide sequence ID" value="XM_024474412.1"/>
</dbReference>
<dbReference type="Proteomes" id="UP000034350">
    <property type="component" value="Unassembled WGS sequence"/>
</dbReference>
<name>A0A0F9WRE3_9MICR</name>
<accession>A0A0F9WRE3</accession>
<gene>
    <name evidence="1" type="ORF">AAJ76_2000053344</name>
</gene>
<organism evidence="1 2">
    <name type="scientific">Vairimorpha ceranae</name>
    <dbReference type="NCBI Taxonomy" id="40302"/>
    <lineage>
        <taxon>Eukaryota</taxon>
        <taxon>Fungi</taxon>
        <taxon>Fungi incertae sedis</taxon>
        <taxon>Microsporidia</taxon>
        <taxon>Nosematidae</taxon>
        <taxon>Vairimorpha</taxon>
    </lineage>
</organism>